<proteinExistence type="predicted"/>
<protein>
    <submittedName>
        <fullName evidence="1">Uncharacterized protein</fullName>
    </submittedName>
</protein>
<reference evidence="2" key="1">
    <citation type="submission" date="2019-02" db="EMBL/GenBank/DDBJ databases">
        <title>Deep-cultivation of Planctomycetes and their phenomic and genomic characterization uncovers novel biology.</title>
        <authorList>
            <person name="Wiegand S."/>
            <person name="Jogler M."/>
            <person name="Boedeker C."/>
            <person name="Pinto D."/>
            <person name="Vollmers J."/>
            <person name="Rivas-Marin E."/>
            <person name="Kohn T."/>
            <person name="Peeters S.H."/>
            <person name="Heuer A."/>
            <person name="Rast P."/>
            <person name="Oberbeckmann S."/>
            <person name="Bunk B."/>
            <person name="Jeske O."/>
            <person name="Meyerdierks A."/>
            <person name="Storesund J.E."/>
            <person name="Kallscheuer N."/>
            <person name="Luecker S."/>
            <person name="Lage O.M."/>
            <person name="Pohl T."/>
            <person name="Merkel B.J."/>
            <person name="Hornburger P."/>
            <person name="Mueller R.-W."/>
            <person name="Bruemmer F."/>
            <person name="Labrenz M."/>
            <person name="Spormann A.M."/>
            <person name="Op den Camp H."/>
            <person name="Overmann J."/>
            <person name="Amann R."/>
            <person name="Jetten M.S.M."/>
            <person name="Mascher T."/>
            <person name="Medema M.H."/>
            <person name="Devos D.P."/>
            <person name="Kaster A.-K."/>
            <person name="Ovreas L."/>
            <person name="Rohde M."/>
            <person name="Galperin M.Y."/>
            <person name="Jogler C."/>
        </authorList>
    </citation>
    <scope>NUCLEOTIDE SEQUENCE [LARGE SCALE GENOMIC DNA]</scope>
    <source>
        <strain evidence="2">Pan97</strain>
    </source>
</reference>
<dbReference type="EMBL" id="CP036289">
    <property type="protein sequence ID" value="QDU77146.1"/>
    <property type="molecule type" value="Genomic_DNA"/>
</dbReference>
<dbReference type="RefSeq" id="WP_144975822.1">
    <property type="nucleotide sequence ID" value="NZ_CP036289.1"/>
</dbReference>
<keyword evidence="2" id="KW-1185">Reference proteome</keyword>
<dbReference type="KEGG" id="bvo:Pan97_42080"/>
<dbReference type="Proteomes" id="UP000318626">
    <property type="component" value="Chromosome"/>
</dbReference>
<organism evidence="1 2">
    <name type="scientific">Bremerella volcania</name>
    <dbReference type="NCBI Taxonomy" id="2527984"/>
    <lineage>
        <taxon>Bacteria</taxon>
        <taxon>Pseudomonadati</taxon>
        <taxon>Planctomycetota</taxon>
        <taxon>Planctomycetia</taxon>
        <taxon>Pirellulales</taxon>
        <taxon>Pirellulaceae</taxon>
        <taxon>Bremerella</taxon>
    </lineage>
</organism>
<name>A0A518CD51_9BACT</name>
<sequence length="137" mass="15985">MSDPGIGFIMFMNEKYVMRQGSATWYRGRSPHLLLEAEGDGLEFGFFRFECRGGQELSDFEGHTMTDEDLSDTYDSTNFTLYDERYPFVDAYAITCLDAKLDRELVIFEWEFMVELEEGRKPKKMRGGARFPLRVVD</sequence>
<evidence type="ECO:0000313" key="1">
    <source>
        <dbReference type="EMBL" id="QDU77146.1"/>
    </source>
</evidence>
<dbReference type="AlphaFoldDB" id="A0A518CD51"/>
<evidence type="ECO:0000313" key="2">
    <source>
        <dbReference type="Proteomes" id="UP000318626"/>
    </source>
</evidence>
<accession>A0A518CD51</accession>
<gene>
    <name evidence="1" type="ORF">Pan97_42080</name>
</gene>